<dbReference type="Gene3D" id="2.170.130.10">
    <property type="entry name" value="TonB-dependent receptor, plug domain"/>
    <property type="match status" value="1"/>
</dbReference>
<dbReference type="AlphaFoldDB" id="A0A537JTD9"/>
<keyword evidence="5" id="KW-0732">Signal</keyword>
<sequence length="668" mass="69890">MARLPHGISARSASWTLLAPLLALIFTLVAGLPGRTQTPPAAPEPPPAAPPPAAPPAAPATPALPPTAPALPASPPPPPNAPAAPAAPTPPTFELPEVEVAGKRPQLPSTTPASVSVITAEEIARLGALSVADVLRILPEVRVKDSGGPGSFTSVSIRGSASTQVLILLDGVPLNRPDQASVDLSTLPIQNVERIEVLRGPFSAIYGSGALGGVINIVTRSAPQTALSSRAGSFGLTGNQLSVGGQAAGLTYLLQGIQNAGAGFVPDTDFSNFTGMARLRWSTAEDAGVTLTLNRFWHNVGTPGPLPPSSQDLLARTTEGRTLMDLSWRRGGADGPGALVRLYVLDDDVNFNSPGISFQSDDVANLWGAQGLLVSAPWPGNLLTLGAEYQGQNISHTDNSPSTFTNQGSDLAFYTEDDWQITPGLLLSLGVRNDNFQLYGSQVSPRFGVVVLLSDRLALRAGAGRTFRAPSFDELAPSFGGNPALQPEIALSDDLGFEYTLAPGLAVILTGYYTDATNLITSTGPPLFSPMNVGHAIVTGGSIELAGRLDDRWFVRANLTNQLARDAATGLDVIYIPRQQGNVEVSYQWAPGDAVTAVVSYVGNRFANTANSQPVPGYWLIGLNAAWALGDAFALQAGVNNLLDVRYQESLNFPEPGRTVYVGLSKTF</sequence>
<evidence type="ECO:0000256" key="9">
    <source>
        <dbReference type="ARBA" id="ARBA00023237"/>
    </source>
</evidence>
<feature type="compositionally biased region" description="Pro residues" evidence="12">
    <location>
        <begin position="40"/>
        <end position="93"/>
    </location>
</feature>
<evidence type="ECO:0000256" key="11">
    <source>
        <dbReference type="RuleBase" id="RU003357"/>
    </source>
</evidence>
<keyword evidence="3 10" id="KW-1134">Transmembrane beta strand</keyword>
<dbReference type="Proteomes" id="UP000318509">
    <property type="component" value="Unassembled WGS sequence"/>
</dbReference>
<gene>
    <name evidence="15" type="ORF">E6H00_17475</name>
</gene>
<evidence type="ECO:0000256" key="7">
    <source>
        <dbReference type="ARBA" id="ARBA00023136"/>
    </source>
</evidence>
<dbReference type="GO" id="GO:0015344">
    <property type="term" value="F:siderophore uptake transmembrane transporter activity"/>
    <property type="evidence" value="ECO:0007669"/>
    <property type="project" value="TreeGrafter"/>
</dbReference>
<keyword evidence="4 10" id="KW-0812">Transmembrane</keyword>
<accession>A0A537JTD9</accession>
<keyword evidence="6 11" id="KW-0798">TonB box</keyword>
<comment type="caution">
    <text evidence="15">The sequence shown here is derived from an EMBL/GenBank/DDBJ whole genome shotgun (WGS) entry which is preliminary data.</text>
</comment>
<dbReference type="Gene3D" id="2.40.170.20">
    <property type="entry name" value="TonB-dependent receptor, beta-barrel domain"/>
    <property type="match status" value="1"/>
</dbReference>
<dbReference type="CDD" id="cd01347">
    <property type="entry name" value="ligand_gated_channel"/>
    <property type="match status" value="1"/>
</dbReference>
<proteinExistence type="inferred from homology"/>
<evidence type="ECO:0000256" key="10">
    <source>
        <dbReference type="PROSITE-ProRule" id="PRU01360"/>
    </source>
</evidence>
<comment type="subcellular location">
    <subcellularLocation>
        <location evidence="1 10">Cell outer membrane</location>
        <topology evidence="1 10">Multi-pass membrane protein</topology>
    </subcellularLocation>
</comment>
<dbReference type="EMBL" id="VBAK01000181">
    <property type="protein sequence ID" value="TMI86798.1"/>
    <property type="molecule type" value="Genomic_DNA"/>
</dbReference>
<dbReference type="PANTHER" id="PTHR30069">
    <property type="entry name" value="TONB-DEPENDENT OUTER MEMBRANE RECEPTOR"/>
    <property type="match status" value="1"/>
</dbReference>
<keyword evidence="2 10" id="KW-0813">Transport</keyword>
<dbReference type="Pfam" id="PF00593">
    <property type="entry name" value="TonB_dep_Rec_b-barrel"/>
    <property type="match status" value="1"/>
</dbReference>
<organism evidence="15 16">
    <name type="scientific">Candidatus Segetimicrobium genomatis</name>
    <dbReference type="NCBI Taxonomy" id="2569760"/>
    <lineage>
        <taxon>Bacteria</taxon>
        <taxon>Bacillati</taxon>
        <taxon>Candidatus Sysuimicrobiota</taxon>
        <taxon>Candidatus Sysuimicrobiia</taxon>
        <taxon>Candidatus Sysuimicrobiales</taxon>
        <taxon>Candidatus Segetimicrobiaceae</taxon>
        <taxon>Candidatus Segetimicrobium</taxon>
    </lineage>
</organism>
<comment type="similarity">
    <text evidence="10 11">Belongs to the TonB-dependent receptor family.</text>
</comment>
<dbReference type="GO" id="GO:0044718">
    <property type="term" value="P:siderophore transmembrane transport"/>
    <property type="evidence" value="ECO:0007669"/>
    <property type="project" value="TreeGrafter"/>
</dbReference>
<protein>
    <submittedName>
        <fullName evidence="15">TonB-dependent receptor</fullName>
    </submittedName>
</protein>
<reference evidence="15 16" key="1">
    <citation type="journal article" date="2019" name="Nat. Microbiol.">
        <title>Mediterranean grassland soil C-N compound turnover is dependent on rainfall and depth, and is mediated by genomically divergent microorganisms.</title>
        <authorList>
            <person name="Diamond S."/>
            <person name="Andeer P.F."/>
            <person name="Li Z."/>
            <person name="Crits-Christoph A."/>
            <person name="Burstein D."/>
            <person name="Anantharaman K."/>
            <person name="Lane K.R."/>
            <person name="Thomas B.C."/>
            <person name="Pan C."/>
            <person name="Northen T.R."/>
            <person name="Banfield J.F."/>
        </authorList>
    </citation>
    <scope>NUCLEOTIDE SEQUENCE [LARGE SCALE GENOMIC DNA]</scope>
    <source>
        <strain evidence="15">NP_3</strain>
    </source>
</reference>
<feature type="domain" description="TonB-dependent receptor-like beta-barrel" evidence="13">
    <location>
        <begin position="260"/>
        <end position="642"/>
    </location>
</feature>
<feature type="region of interest" description="Disordered" evidence="12">
    <location>
        <begin position="36"/>
        <end position="93"/>
    </location>
</feature>
<evidence type="ECO:0000256" key="5">
    <source>
        <dbReference type="ARBA" id="ARBA00022729"/>
    </source>
</evidence>
<name>A0A537JTD9_9BACT</name>
<evidence type="ECO:0000256" key="2">
    <source>
        <dbReference type="ARBA" id="ARBA00022448"/>
    </source>
</evidence>
<evidence type="ECO:0000259" key="14">
    <source>
        <dbReference type="Pfam" id="PF07715"/>
    </source>
</evidence>
<evidence type="ECO:0000256" key="4">
    <source>
        <dbReference type="ARBA" id="ARBA00022692"/>
    </source>
</evidence>
<dbReference type="InterPro" id="IPR012910">
    <property type="entry name" value="Plug_dom"/>
</dbReference>
<evidence type="ECO:0000256" key="8">
    <source>
        <dbReference type="ARBA" id="ARBA00023170"/>
    </source>
</evidence>
<dbReference type="PROSITE" id="PS52016">
    <property type="entry name" value="TONB_DEPENDENT_REC_3"/>
    <property type="match status" value="1"/>
</dbReference>
<dbReference type="InterPro" id="IPR036942">
    <property type="entry name" value="Beta-barrel_TonB_sf"/>
</dbReference>
<keyword evidence="7 10" id="KW-0472">Membrane</keyword>
<dbReference type="InterPro" id="IPR000531">
    <property type="entry name" value="Beta-barrel_TonB"/>
</dbReference>
<keyword evidence="8 15" id="KW-0675">Receptor</keyword>
<evidence type="ECO:0000256" key="3">
    <source>
        <dbReference type="ARBA" id="ARBA00022452"/>
    </source>
</evidence>
<evidence type="ECO:0000256" key="6">
    <source>
        <dbReference type="ARBA" id="ARBA00023077"/>
    </source>
</evidence>
<evidence type="ECO:0000259" key="13">
    <source>
        <dbReference type="Pfam" id="PF00593"/>
    </source>
</evidence>
<keyword evidence="9 10" id="KW-0998">Cell outer membrane</keyword>
<evidence type="ECO:0000313" key="15">
    <source>
        <dbReference type="EMBL" id="TMI86798.1"/>
    </source>
</evidence>
<evidence type="ECO:0000256" key="1">
    <source>
        <dbReference type="ARBA" id="ARBA00004571"/>
    </source>
</evidence>
<evidence type="ECO:0000313" key="16">
    <source>
        <dbReference type="Proteomes" id="UP000318509"/>
    </source>
</evidence>
<dbReference type="GO" id="GO:0009279">
    <property type="term" value="C:cell outer membrane"/>
    <property type="evidence" value="ECO:0007669"/>
    <property type="project" value="UniProtKB-SubCell"/>
</dbReference>
<dbReference type="SUPFAM" id="SSF56935">
    <property type="entry name" value="Porins"/>
    <property type="match status" value="1"/>
</dbReference>
<dbReference type="Pfam" id="PF07715">
    <property type="entry name" value="Plug"/>
    <property type="match status" value="1"/>
</dbReference>
<dbReference type="InterPro" id="IPR037066">
    <property type="entry name" value="Plug_dom_sf"/>
</dbReference>
<dbReference type="InterPro" id="IPR039426">
    <property type="entry name" value="TonB-dep_rcpt-like"/>
</dbReference>
<evidence type="ECO:0000256" key="12">
    <source>
        <dbReference type="SAM" id="MobiDB-lite"/>
    </source>
</evidence>
<dbReference type="PANTHER" id="PTHR30069:SF29">
    <property type="entry name" value="HEMOGLOBIN AND HEMOGLOBIN-HAPTOGLOBIN-BINDING PROTEIN 1-RELATED"/>
    <property type="match status" value="1"/>
</dbReference>
<feature type="domain" description="TonB-dependent receptor plug" evidence="14">
    <location>
        <begin position="110"/>
        <end position="214"/>
    </location>
</feature>